<dbReference type="AlphaFoldDB" id="A0AA40KXS6"/>
<keyword evidence="3" id="KW-1185">Reference proteome</keyword>
<feature type="region of interest" description="Disordered" evidence="1">
    <location>
        <begin position="1"/>
        <end position="100"/>
    </location>
</feature>
<organism evidence="2 3">
    <name type="scientific">Melipona bicolor</name>
    <dbReference type="NCBI Taxonomy" id="60889"/>
    <lineage>
        <taxon>Eukaryota</taxon>
        <taxon>Metazoa</taxon>
        <taxon>Ecdysozoa</taxon>
        <taxon>Arthropoda</taxon>
        <taxon>Hexapoda</taxon>
        <taxon>Insecta</taxon>
        <taxon>Pterygota</taxon>
        <taxon>Neoptera</taxon>
        <taxon>Endopterygota</taxon>
        <taxon>Hymenoptera</taxon>
        <taxon>Apocrita</taxon>
        <taxon>Aculeata</taxon>
        <taxon>Apoidea</taxon>
        <taxon>Anthophila</taxon>
        <taxon>Apidae</taxon>
        <taxon>Melipona</taxon>
    </lineage>
</organism>
<feature type="compositionally biased region" description="Polar residues" evidence="1">
    <location>
        <begin position="21"/>
        <end position="31"/>
    </location>
</feature>
<dbReference type="EMBL" id="JAHYIQ010000001">
    <property type="protein sequence ID" value="KAK1137104.1"/>
    <property type="molecule type" value="Genomic_DNA"/>
</dbReference>
<sequence>MGGCSKHAGRTTGTPKGLEASATSLHSSGQDSGIVARASCHCSHSSSPSSGESSNGYEDSLKSLQRRERGNEVPRGSHDVPNVVGRRGSQTTSRRRQRFSNSFSNLESVYSQEMTLQREQRCCMGTEKRRKNDGMTREHRRAHSEAENNITETVIHEHPGTEISLSSSLQNTSTLHGELLSMDLNFVATPSTKYLVL</sequence>
<evidence type="ECO:0000256" key="1">
    <source>
        <dbReference type="SAM" id="MobiDB-lite"/>
    </source>
</evidence>
<reference evidence="2" key="1">
    <citation type="submission" date="2021-10" db="EMBL/GenBank/DDBJ databases">
        <title>Melipona bicolor Genome sequencing and assembly.</title>
        <authorList>
            <person name="Araujo N.S."/>
            <person name="Arias M.C."/>
        </authorList>
    </citation>
    <scope>NUCLEOTIDE SEQUENCE</scope>
    <source>
        <strain evidence="2">USP_2M_L1-L4_2017</strain>
        <tissue evidence="2">Whole body</tissue>
    </source>
</reference>
<comment type="caution">
    <text evidence="2">The sequence shown here is derived from an EMBL/GenBank/DDBJ whole genome shotgun (WGS) entry which is preliminary data.</text>
</comment>
<gene>
    <name evidence="2" type="ORF">K0M31_001631</name>
</gene>
<proteinExistence type="predicted"/>
<feature type="compositionally biased region" description="Basic and acidic residues" evidence="1">
    <location>
        <begin position="59"/>
        <end position="78"/>
    </location>
</feature>
<evidence type="ECO:0000313" key="2">
    <source>
        <dbReference type="EMBL" id="KAK1137104.1"/>
    </source>
</evidence>
<evidence type="ECO:0000313" key="3">
    <source>
        <dbReference type="Proteomes" id="UP001177670"/>
    </source>
</evidence>
<dbReference type="Proteomes" id="UP001177670">
    <property type="component" value="Unassembled WGS sequence"/>
</dbReference>
<protein>
    <submittedName>
        <fullName evidence="2">Uncharacterized protein</fullName>
    </submittedName>
</protein>
<name>A0AA40KXS6_9HYME</name>
<feature type="compositionally biased region" description="Low complexity" evidence="1">
    <location>
        <begin position="39"/>
        <end position="54"/>
    </location>
</feature>
<accession>A0AA40KXS6</accession>